<gene>
    <name evidence="4" type="ORF">RDB_LOCUS180640</name>
</gene>
<dbReference type="GO" id="GO:0015031">
    <property type="term" value="P:protein transport"/>
    <property type="evidence" value="ECO:0007669"/>
    <property type="project" value="UniProtKB-UniRule"/>
</dbReference>
<comment type="caution">
    <text evidence="4">The sequence shown here is derived from an EMBL/GenBank/DDBJ whole genome shotgun (WGS) entry which is preliminary data.</text>
</comment>
<dbReference type="GO" id="GO:0007030">
    <property type="term" value="P:Golgi organization"/>
    <property type="evidence" value="ECO:0007669"/>
    <property type="project" value="UniProtKB-UniRule"/>
</dbReference>
<comment type="subcellular location">
    <subcellularLocation>
        <location evidence="2">Golgi apparatus</location>
        <location evidence="2">trans-Golgi network</location>
    </subcellularLocation>
</comment>
<feature type="region of interest" description="Disordered" evidence="3">
    <location>
        <begin position="96"/>
        <end position="147"/>
    </location>
</feature>
<dbReference type="PANTHER" id="PTHR15954:SF4">
    <property type="entry name" value="VACUOLAR PROTEIN SORTING-ASSOCIATED PROTEIN 51 HOMOLOG"/>
    <property type="match status" value="1"/>
</dbReference>
<dbReference type="GO" id="GO:0032456">
    <property type="term" value="P:endocytic recycling"/>
    <property type="evidence" value="ECO:0007669"/>
    <property type="project" value="TreeGrafter"/>
</dbReference>
<comment type="function">
    <text evidence="2">Acts as component of the GARP complex that is involved in retrograde transport from early and late endosomes to the trans-Golgi network (TGN).</text>
</comment>
<dbReference type="PANTHER" id="PTHR15954">
    <property type="entry name" value="VACUOLAR PROTEIN SORTING-ASSOCIATED PROTEIN 51 HOMOLOG"/>
    <property type="match status" value="1"/>
</dbReference>
<feature type="compositionally biased region" description="Low complexity" evidence="3">
    <location>
        <begin position="50"/>
        <end position="60"/>
    </location>
</feature>
<dbReference type="InterPro" id="IPR014812">
    <property type="entry name" value="Vps51"/>
</dbReference>
<reference evidence="4" key="1">
    <citation type="submission" date="2021-01" db="EMBL/GenBank/DDBJ databases">
        <authorList>
            <person name="Kaushik A."/>
        </authorList>
    </citation>
    <scope>NUCLEOTIDE SEQUENCE</scope>
    <source>
        <strain evidence="4">AG6-10EEA</strain>
    </source>
</reference>
<accession>A0A8H3DQQ5</accession>
<dbReference type="GO" id="GO:0016020">
    <property type="term" value="C:membrane"/>
    <property type="evidence" value="ECO:0007669"/>
    <property type="project" value="TreeGrafter"/>
</dbReference>
<dbReference type="GO" id="GO:0048193">
    <property type="term" value="P:Golgi vesicle transport"/>
    <property type="evidence" value="ECO:0007669"/>
    <property type="project" value="TreeGrafter"/>
</dbReference>
<evidence type="ECO:0000313" key="4">
    <source>
        <dbReference type="EMBL" id="CAE6536447.1"/>
    </source>
</evidence>
<protein>
    <recommendedName>
        <fullName evidence="2">Vacuolar protein sorting-associated protein 51 homolog</fullName>
    </recommendedName>
</protein>
<evidence type="ECO:0000313" key="5">
    <source>
        <dbReference type="Proteomes" id="UP000663853"/>
    </source>
</evidence>
<comment type="subunit">
    <text evidence="2">Component of the Golgi-associated retrograde protein (GARP) complex.</text>
</comment>
<feature type="compositionally biased region" description="Pro residues" evidence="3">
    <location>
        <begin position="257"/>
        <end position="268"/>
    </location>
</feature>
<dbReference type="Proteomes" id="UP000663853">
    <property type="component" value="Unassembled WGS sequence"/>
</dbReference>
<dbReference type="GO" id="GO:1990745">
    <property type="term" value="C:EARP complex"/>
    <property type="evidence" value="ECO:0007669"/>
    <property type="project" value="TreeGrafter"/>
</dbReference>
<keyword evidence="2" id="KW-0653">Protein transport</keyword>
<dbReference type="EMBL" id="CAJMXA010004174">
    <property type="protein sequence ID" value="CAE6536447.1"/>
    <property type="molecule type" value="Genomic_DNA"/>
</dbReference>
<feature type="region of interest" description="Disordered" evidence="3">
    <location>
        <begin position="198"/>
        <end position="277"/>
    </location>
</feature>
<keyword evidence="2" id="KW-0333">Golgi apparatus</keyword>
<feature type="region of interest" description="Disordered" evidence="3">
    <location>
        <begin position="37"/>
        <end position="60"/>
    </location>
</feature>
<evidence type="ECO:0000256" key="1">
    <source>
        <dbReference type="ARBA" id="ARBA00006080"/>
    </source>
</evidence>
<dbReference type="GO" id="GO:0005829">
    <property type="term" value="C:cytosol"/>
    <property type="evidence" value="ECO:0007669"/>
    <property type="project" value="GOC"/>
</dbReference>
<dbReference type="Pfam" id="PF08700">
    <property type="entry name" value="VPS51_Exo84_N"/>
    <property type="match status" value="1"/>
</dbReference>
<dbReference type="GO" id="GO:0000938">
    <property type="term" value="C:GARP complex"/>
    <property type="evidence" value="ECO:0007669"/>
    <property type="project" value="UniProtKB-UniRule"/>
</dbReference>
<evidence type="ECO:0000256" key="2">
    <source>
        <dbReference type="RuleBase" id="RU368010"/>
    </source>
</evidence>
<dbReference type="GO" id="GO:0042147">
    <property type="term" value="P:retrograde transport, endosome to Golgi"/>
    <property type="evidence" value="ECO:0007669"/>
    <property type="project" value="UniProtKB-UniRule"/>
</dbReference>
<dbReference type="AlphaFoldDB" id="A0A8H3DQQ5"/>
<proteinExistence type="inferred from homology"/>
<comment type="similarity">
    <text evidence="1 2">Belongs to the VPS51 family.</text>
</comment>
<organism evidence="4 5">
    <name type="scientific">Rhizoctonia solani</name>
    <dbReference type="NCBI Taxonomy" id="456999"/>
    <lineage>
        <taxon>Eukaryota</taxon>
        <taxon>Fungi</taxon>
        <taxon>Dikarya</taxon>
        <taxon>Basidiomycota</taxon>
        <taxon>Agaricomycotina</taxon>
        <taxon>Agaricomycetes</taxon>
        <taxon>Cantharellales</taxon>
        <taxon>Ceratobasidiaceae</taxon>
        <taxon>Rhizoctonia</taxon>
    </lineage>
</organism>
<sequence length="404" mass="43134">MARGEPPTQVVITVPRHASALASGDLLTEVKQLAESEGKQFANDHGGSGQSARSKAAAQASEWNSLLISARASRGPQWDVGLQQYLVDKDSNLYYDPTPLTATNESGSPSGEGQDGVDQTSGQNMGNSEGGTPITPKTGEDGPAPPFERRRTRAVMYLRSPVLYHSKLLSSSNGENLCFQFVNLIPGLDYVSSTLSCTPPSTPLSNRSPIPGTPNTARPPSKLGATPPLTADTSTPASPNPQHVQYLTTADLASPLSPLPPGETPPVSPGVARSSRGGRARDLLRKHYGLGVAAATGSLRSKDPMDLDSPNFDAKAYYEHLITTATLPELLKKENELVQEIKQLDGERQSLVYNHHHELIAASDTIHAMKTRAESLDADLDKLMTAFSEISRLSAEVAVEPQEN</sequence>
<keyword evidence="2" id="KW-0813">Transport</keyword>
<dbReference type="GO" id="GO:0006869">
    <property type="term" value="P:lipid transport"/>
    <property type="evidence" value="ECO:0007669"/>
    <property type="project" value="UniProtKB-UniRule"/>
</dbReference>
<name>A0A8H3DQQ5_9AGAM</name>
<evidence type="ECO:0000256" key="3">
    <source>
        <dbReference type="SAM" id="MobiDB-lite"/>
    </source>
</evidence>
<keyword evidence="2" id="KW-0445">Lipid transport</keyword>
<feature type="compositionally biased region" description="Polar residues" evidence="3">
    <location>
        <begin position="100"/>
        <end position="127"/>
    </location>
</feature>
<feature type="compositionally biased region" description="Polar residues" evidence="3">
    <location>
        <begin position="231"/>
        <end position="248"/>
    </location>
</feature>